<evidence type="ECO:0000256" key="3">
    <source>
        <dbReference type="ARBA" id="ARBA00022737"/>
    </source>
</evidence>
<proteinExistence type="predicted"/>
<dbReference type="Proteomes" id="UP000887540">
    <property type="component" value="Unplaced"/>
</dbReference>
<keyword evidence="9" id="KW-1185">Reference proteome</keyword>
<dbReference type="InterPro" id="IPR036236">
    <property type="entry name" value="Znf_C2H2_sf"/>
</dbReference>
<comment type="subcellular location">
    <subcellularLocation>
        <location evidence="1">Nucleus</location>
    </subcellularLocation>
</comment>
<dbReference type="InterPro" id="IPR013083">
    <property type="entry name" value="Znf_RING/FYVE/PHD"/>
</dbReference>
<dbReference type="GO" id="GO:0008270">
    <property type="term" value="F:zinc ion binding"/>
    <property type="evidence" value="ECO:0007669"/>
    <property type="project" value="UniProtKB-KW"/>
</dbReference>
<dbReference type="PANTHER" id="PTHR46144">
    <property type="entry name" value="ZINC FINGER PROTEIN 385B-LIKE"/>
    <property type="match status" value="1"/>
</dbReference>
<feature type="region of interest" description="Disordered" evidence="7">
    <location>
        <begin position="1"/>
        <end position="80"/>
    </location>
</feature>
<dbReference type="InterPro" id="IPR013087">
    <property type="entry name" value="Znf_C2H2_type"/>
</dbReference>
<dbReference type="PROSITE" id="PS00028">
    <property type="entry name" value="ZINC_FINGER_C2H2_1"/>
    <property type="match status" value="1"/>
</dbReference>
<feature type="compositionally biased region" description="Basic and acidic residues" evidence="7">
    <location>
        <begin position="43"/>
        <end position="76"/>
    </location>
</feature>
<dbReference type="SUPFAM" id="SSF57667">
    <property type="entry name" value="beta-beta-alpha zinc fingers"/>
    <property type="match status" value="2"/>
</dbReference>
<dbReference type="InterPro" id="IPR003604">
    <property type="entry name" value="Matrin/U1-like-C_Znf_C2H2"/>
</dbReference>
<sequence>MGRSQSRSPLRREYRSPPTDPRIRRHRSPPQDPRIRKHVVKQRSRENRHKESNHKIKEEPKSPSDKSRTIKREVQEGPRIQMGTKFSWNFRIPKVKREIEEEPSTKVKYEPEDRFMRTHLEGRIRRVTRDYSPHRNRDRLYEDDDDRSHSLMSITQVKQELDLTRDQLKKLNYEGFWEWRNEDKERECLVCKVSMTGFEPWNAHLDGRKHRNNMKKYGIIIIPPEKQEEAEVEEELKELSDSEAPHAEKTSTGIQYRCQICDVPVNDLTIYKSHINGQKHKKRKNQLGTTGIGVAEDMCPVCRLTLKQRCFACVAAQTECEVHVGRCKHKVHKCCLVMPLLNGKCPLCPNIFEAVEAEFYESQRLSHDDDSKPQNDDVIYIKTEGL</sequence>
<dbReference type="SMART" id="SM00451">
    <property type="entry name" value="ZnF_U1"/>
    <property type="match status" value="2"/>
</dbReference>
<dbReference type="PANTHER" id="PTHR46144:SF6">
    <property type="entry name" value="C2H2-TYPE DOMAIN-CONTAINING PROTEIN"/>
    <property type="match status" value="1"/>
</dbReference>
<accession>A0A914D546</accession>
<evidence type="ECO:0000256" key="6">
    <source>
        <dbReference type="ARBA" id="ARBA00023242"/>
    </source>
</evidence>
<dbReference type="Gene3D" id="3.30.160.60">
    <property type="entry name" value="Classic Zinc Finger"/>
    <property type="match status" value="2"/>
</dbReference>
<keyword evidence="2" id="KW-0479">Metal-binding</keyword>
<evidence type="ECO:0000259" key="8">
    <source>
        <dbReference type="PROSITE" id="PS00028"/>
    </source>
</evidence>
<protein>
    <submittedName>
        <fullName evidence="10">C2H2-type domain-containing protein</fullName>
    </submittedName>
</protein>
<dbReference type="GO" id="GO:0005634">
    <property type="term" value="C:nucleus"/>
    <property type="evidence" value="ECO:0007669"/>
    <property type="project" value="UniProtKB-SubCell"/>
</dbReference>
<evidence type="ECO:0000313" key="9">
    <source>
        <dbReference type="Proteomes" id="UP000887540"/>
    </source>
</evidence>
<evidence type="ECO:0000256" key="7">
    <source>
        <dbReference type="SAM" id="MobiDB-lite"/>
    </source>
</evidence>
<keyword evidence="6" id="KW-0539">Nucleus</keyword>
<dbReference type="SUPFAM" id="SSF57850">
    <property type="entry name" value="RING/U-box"/>
    <property type="match status" value="1"/>
</dbReference>
<evidence type="ECO:0000256" key="5">
    <source>
        <dbReference type="ARBA" id="ARBA00022833"/>
    </source>
</evidence>
<evidence type="ECO:0000256" key="1">
    <source>
        <dbReference type="ARBA" id="ARBA00004123"/>
    </source>
</evidence>
<name>A0A914D546_9BILA</name>
<dbReference type="Pfam" id="PF12874">
    <property type="entry name" value="zf-met"/>
    <property type="match status" value="2"/>
</dbReference>
<dbReference type="InterPro" id="IPR051868">
    <property type="entry name" value="ZN346_ZMAT4"/>
</dbReference>
<dbReference type="GO" id="GO:0003676">
    <property type="term" value="F:nucleic acid binding"/>
    <property type="evidence" value="ECO:0007669"/>
    <property type="project" value="InterPro"/>
</dbReference>
<keyword evidence="3" id="KW-0677">Repeat</keyword>
<dbReference type="AlphaFoldDB" id="A0A914D546"/>
<evidence type="ECO:0000256" key="4">
    <source>
        <dbReference type="ARBA" id="ARBA00022771"/>
    </source>
</evidence>
<feature type="domain" description="C2H2-type" evidence="8">
    <location>
        <begin position="258"/>
        <end position="280"/>
    </location>
</feature>
<reference evidence="10" key="1">
    <citation type="submission" date="2022-11" db="UniProtKB">
        <authorList>
            <consortium name="WormBaseParasite"/>
        </authorList>
    </citation>
    <scope>IDENTIFICATION</scope>
</reference>
<keyword evidence="5" id="KW-0862">Zinc</keyword>
<dbReference type="Gene3D" id="3.30.40.10">
    <property type="entry name" value="Zinc/RING finger domain, C3HC4 (zinc finger)"/>
    <property type="match status" value="1"/>
</dbReference>
<evidence type="ECO:0000313" key="10">
    <source>
        <dbReference type="WBParaSite" id="ACRNAN_scaffold1826.g17840.t1"/>
    </source>
</evidence>
<evidence type="ECO:0000256" key="2">
    <source>
        <dbReference type="ARBA" id="ARBA00022723"/>
    </source>
</evidence>
<keyword evidence="4" id="KW-0863">Zinc-finger</keyword>
<dbReference type="WBParaSite" id="ACRNAN_scaffold1826.g17840.t1">
    <property type="protein sequence ID" value="ACRNAN_scaffold1826.g17840.t1"/>
    <property type="gene ID" value="ACRNAN_scaffold1826.g17840"/>
</dbReference>
<organism evidence="9 10">
    <name type="scientific">Acrobeloides nanus</name>
    <dbReference type="NCBI Taxonomy" id="290746"/>
    <lineage>
        <taxon>Eukaryota</taxon>
        <taxon>Metazoa</taxon>
        <taxon>Ecdysozoa</taxon>
        <taxon>Nematoda</taxon>
        <taxon>Chromadorea</taxon>
        <taxon>Rhabditida</taxon>
        <taxon>Tylenchina</taxon>
        <taxon>Cephalobomorpha</taxon>
        <taxon>Cephaloboidea</taxon>
        <taxon>Cephalobidae</taxon>
        <taxon>Acrobeloides</taxon>
    </lineage>
</organism>